<organism evidence="4 5">
    <name type="scientific">Ameyamaea chiangmaiensis</name>
    <dbReference type="NCBI Taxonomy" id="442969"/>
    <lineage>
        <taxon>Bacteria</taxon>
        <taxon>Pseudomonadati</taxon>
        <taxon>Pseudomonadota</taxon>
        <taxon>Alphaproteobacteria</taxon>
        <taxon>Acetobacterales</taxon>
        <taxon>Acetobacteraceae</taxon>
        <taxon>Ameyamaea</taxon>
    </lineage>
</organism>
<dbReference type="Pfam" id="PF00072">
    <property type="entry name" value="Response_reg"/>
    <property type="match status" value="1"/>
</dbReference>
<dbReference type="Proteomes" id="UP000585665">
    <property type="component" value="Unassembled WGS sequence"/>
</dbReference>
<feature type="modified residue" description="4-aspartylphosphate" evidence="2">
    <location>
        <position position="54"/>
    </location>
</feature>
<dbReference type="AlphaFoldDB" id="A0A850P883"/>
<proteinExistence type="predicted"/>
<dbReference type="SMART" id="SM00448">
    <property type="entry name" value="REC"/>
    <property type="match status" value="1"/>
</dbReference>
<dbReference type="PROSITE" id="PS50110">
    <property type="entry name" value="RESPONSE_REGULATORY"/>
    <property type="match status" value="1"/>
</dbReference>
<dbReference type="PANTHER" id="PTHR44591">
    <property type="entry name" value="STRESS RESPONSE REGULATOR PROTEIN 1"/>
    <property type="match status" value="1"/>
</dbReference>
<keyword evidence="5" id="KW-1185">Reference proteome</keyword>
<dbReference type="PANTHER" id="PTHR44591:SF25">
    <property type="entry name" value="CHEMOTAXIS TWO-COMPONENT RESPONSE REGULATOR"/>
    <property type="match status" value="1"/>
</dbReference>
<protein>
    <submittedName>
        <fullName evidence="4">Response regulator</fullName>
    </submittedName>
</protein>
<keyword evidence="1 2" id="KW-0597">Phosphoprotein</keyword>
<evidence type="ECO:0000256" key="2">
    <source>
        <dbReference type="PROSITE-ProRule" id="PRU00169"/>
    </source>
</evidence>
<reference evidence="4 5" key="1">
    <citation type="submission" date="2020-06" db="EMBL/GenBank/DDBJ databases">
        <title>Description of novel acetic acid bacteria.</title>
        <authorList>
            <person name="Sombolestani A."/>
        </authorList>
    </citation>
    <scope>NUCLEOTIDE SEQUENCE [LARGE SCALE GENOMIC DNA]</scope>
    <source>
        <strain evidence="4 5">LMG 27010</strain>
    </source>
</reference>
<sequence length="124" mass="13565">MPVRILTVDDSPVIRQMLRATLEPAGYITIPATDGVDGLSRLDQEEAPDVIITDLNMPNLDGYGFVEAVRRRSDVTRKPILVLTTEHSAQKRNAIMALGATGWITKPFVASNLLKTVQRLAPLG</sequence>
<dbReference type="RefSeq" id="WP_176613090.1">
    <property type="nucleotide sequence ID" value="NZ_JABXXR010000027.1"/>
</dbReference>
<dbReference type="SUPFAM" id="SSF52172">
    <property type="entry name" value="CheY-like"/>
    <property type="match status" value="1"/>
</dbReference>
<evidence type="ECO:0000256" key="1">
    <source>
        <dbReference type="ARBA" id="ARBA00022553"/>
    </source>
</evidence>
<dbReference type="InterPro" id="IPR011006">
    <property type="entry name" value="CheY-like_superfamily"/>
</dbReference>
<dbReference type="Gene3D" id="3.40.50.2300">
    <property type="match status" value="1"/>
</dbReference>
<evidence type="ECO:0000313" key="4">
    <source>
        <dbReference type="EMBL" id="NVN40118.1"/>
    </source>
</evidence>
<evidence type="ECO:0000313" key="5">
    <source>
        <dbReference type="Proteomes" id="UP000585665"/>
    </source>
</evidence>
<comment type="caution">
    <text evidence="4">The sequence shown here is derived from an EMBL/GenBank/DDBJ whole genome shotgun (WGS) entry which is preliminary data.</text>
</comment>
<dbReference type="InterPro" id="IPR050595">
    <property type="entry name" value="Bact_response_regulator"/>
</dbReference>
<evidence type="ECO:0000259" key="3">
    <source>
        <dbReference type="PROSITE" id="PS50110"/>
    </source>
</evidence>
<dbReference type="GO" id="GO:0000160">
    <property type="term" value="P:phosphorelay signal transduction system"/>
    <property type="evidence" value="ECO:0007669"/>
    <property type="project" value="InterPro"/>
</dbReference>
<dbReference type="InterPro" id="IPR001789">
    <property type="entry name" value="Sig_transdc_resp-reg_receiver"/>
</dbReference>
<accession>A0A850P883</accession>
<feature type="domain" description="Response regulatory" evidence="3">
    <location>
        <begin position="4"/>
        <end position="121"/>
    </location>
</feature>
<name>A0A850P883_9PROT</name>
<dbReference type="EMBL" id="JABXXR010000027">
    <property type="protein sequence ID" value="NVN40118.1"/>
    <property type="molecule type" value="Genomic_DNA"/>
</dbReference>
<gene>
    <name evidence="4" type="ORF">HUK82_06005</name>
</gene>